<comment type="caution">
    <text evidence="1">The sequence shown here is derived from an EMBL/GenBank/DDBJ whole genome shotgun (WGS) entry which is preliminary data.</text>
</comment>
<dbReference type="Proteomes" id="UP000789525">
    <property type="component" value="Unassembled WGS sequence"/>
</dbReference>
<organism evidence="1 2">
    <name type="scientific">Acaulospora colombiana</name>
    <dbReference type="NCBI Taxonomy" id="27376"/>
    <lineage>
        <taxon>Eukaryota</taxon>
        <taxon>Fungi</taxon>
        <taxon>Fungi incertae sedis</taxon>
        <taxon>Mucoromycota</taxon>
        <taxon>Glomeromycotina</taxon>
        <taxon>Glomeromycetes</taxon>
        <taxon>Diversisporales</taxon>
        <taxon>Acaulosporaceae</taxon>
        <taxon>Acaulospora</taxon>
    </lineage>
</organism>
<sequence>SVVPHNKAQPSGKFDTAFENEDIRKLIQTFSYLPESKRNRQRDAYTSLTSSPKTSPGPSSPKFNGDRIDFRRAKSSDNDIIGTTLVSIPADQPSITVSSRYFPTGTDIPPQCLTNCETPNRANGIPAGSLDSSAPPAYDDTDWGQFQARIAAAPDSATYEDLLLLEEFSGPAGPSTQSTDGERIFNVSIALVEVINRRMNKDGKAKLKLAVAGTRVD</sequence>
<keyword evidence="2" id="KW-1185">Reference proteome</keyword>
<evidence type="ECO:0000313" key="1">
    <source>
        <dbReference type="EMBL" id="CAG8735680.1"/>
    </source>
</evidence>
<dbReference type="EMBL" id="CAJVPT010045139">
    <property type="protein sequence ID" value="CAG8735680.1"/>
    <property type="molecule type" value="Genomic_DNA"/>
</dbReference>
<name>A0ACA9Q3Z1_9GLOM</name>
<proteinExistence type="predicted"/>
<feature type="non-terminal residue" evidence="1">
    <location>
        <position position="1"/>
    </location>
</feature>
<protein>
    <submittedName>
        <fullName evidence="1">11849_t:CDS:1</fullName>
    </submittedName>
</protein>
<evidence type="ECO:0000313" key="2">
    <source>
        <dbReference type="Proteomes" id="UP000789525"/>
    </source>
</evidence>
<accession>A0ACA9Q3Z1</accession>
<reference evidence="1" key="1">
    <citation type="submission" date="2021-06" db="EMBL/GenBank/DDBJ databases">
        <authorList>
            <person name="Kallberg Y."/>
            <person name="Tangrot J."/>
            <person name="Rosling A."/>
        </authorList>
    </citation>
    <scope>NUCLEOTIDE SEQUENCE</scope>
    <source>
        <strain evidence="1">CL356</strain>
    </source>
</reference>
<feature type="non-terminal residue" evidence="1">
    <location>
        <position position="217"/>
    </location>
</feature>
<gene>
    <name evidence="1" type="ORF">ACOLOM_LOCUS11901</name>
</gene>